<dbReference type="Proteomes" id="UP000248214">
    <property type="component" value="Unassembled WGS sequence"/>
</dbReference>
<proteinExistence type="predicted"/>
<evidence type="ECO:0000313" key="2">
    <source>
        <dbReference type="EMBL" id="PYZ95312.1"/>
    </source>
</evidence>
<evidence type="ECO:0000256" key="1">
    <source>
        <dbReference type="SAM" id="MobiDB-lite"/>
    </source>
</evidence>
<gene>
    <name evidence="2" type="primary">spoIIIAG</name>
    <name evidence="2" type="ORF">CR194_02110</name>
</gene>
<keyword evidence="3" id="KW-1185">Reference proteome</keyword>
<protein>
    <submittedName>
        <fullName evidence="2">Stage III sporulation protein AG</fullName>
    </submittedName>
</protein>
<dbReference type="OrthoDB" id="2381602at2"/>
<dbReference type="AlphaFoldDB" id="A0A323TJK9"/>
<reference evidence="2 3" key="1">
    <citation type="submission" date="2017-10" db="EMBL/GenBank/DDBJ databases">
        <title>Bacillus sp. nov., a halophilic bacterium isolated from a Keqin Lake.</title>
        <authorList>
            <person name="Wang H."/>
        </authorList>
    </citation>
    <scope>NUCLEOTIDE SEQUENCE [LARGE SCALE GENOMIC DNA]</scope>
    <source>
        <strain evidence="2 3">KQ-12</strain>
    </source>
</reference>
<sequence length="182" mass="20603">MLIGNILKEDEIPEPAMTLTTEEKEDEEEATVFKSETKEKETELTDNYEYYYETQLKQALEQMVGVSNVTVMVNVAGTEKNIYEKNVQMKEQQTEETDREGGTRNVSDTSKDEQVVIIRSGEKEEPLVIHSQKPDISGVLVVANGVDNIQVKTWVVEAVSRVLDIPTHRVSVMPRKLKEDAS</sequence>
<comment type="caution">
    <text evidence="2">The sequence shown here is derived from an EMBL/GenBank/DDBJ whole genome shotgun (WGS) entry which is preliminary data.</text>
</comment>
<dbReference type="InterPro" id="IPR014195">
    <property type="entry name" value="Spore_III_AG"/>
</dbReference>
<feature type="region of interest" description="Disordered" evidence="1">
    <location>
        <begin position="21"/>
        <end position="40"/>
    </location>
</feature>
<feature type="region of interest" description="Disordered" evidence="1">
    <location>
        <begin position="89"/>
        <end position="109"/>
    </location>
</feature>
<evidence type="ECO:0000313" key="3">
    <source>
        <dbReference type="Proteomes" id="UP000248214"/>
    </source>
</evidence>
<dbReference type="EMBL" id="PDOD01000001">
    <property type="protein sequence ID" value="PYZ95312.1"/>
    <property type="molecule type" value="Genomic_DNA"/>
</dbReference>
<organism evidence="2 3">
    <name type="scientific">Salipaludibacillus keqinensis</name>
    <dbReference type="NCBI Taxonomy" id="2045207"/>
    <lineage>
        <taxon>Bacteria</taxon>
        <taxon>Bacillati</taxon>
        <taxon>Bacillota</taxon>
        <taxon>Bacilli</taxon>
        <taxon>Bacillales</taxon>
        <taxon>Bacillaceae</taxon>
    </lineage>
</organism>
<name>A0A323TJK9_9BACI</name>
<dbReference type="NCBIfam" id="TIGR02830">
    <property type="entry name" value="spore_III_AG"/>
    <property type="match status" value="1"/>
</dbReference>
<accession>A0A323TJK9</accession>